<sequence>MPTQLHPPTHSPASTHEEHSRQACRQISYKMLASTMQISNNNPTNTPHTHPEHPHRHKTHKDNQSTRA</sequence>
<organism evidence="2 3">
    <name type="scientific">Nocardioides furvisabuli</name>
    <dbReference type="NCBI Taxonomy" id="375542"/>
    <lineage>
        <taxon>Bacteria</taxon>
        <taxon>Bacillati</taxon>
        <taxon>Actinomycetota</taxon>
        <taxon>Actinomycetes</taxon>
        <taxon>Propionibacteriales</taxon>
        <taxon>Nocardioidaceae</taxon>
        <taxon>Nocardioides</taxon>
    </lineage>
</organism>
<evidence type="ECO:0000313" key="3">
    <source>
        <dbReference type="Proteomes" id="UP001501161"/>
    </source>
</evidence>
<dbReference type="Proteomes" id="UP001501161">
    <property type="component" value="Unassembled WGS sequence"/>
</dbReference>
<feature type="region of interest" description="Disordered" evidence="1">
    <location>
        <begin position="1"/>
        <end position="68"/>
    </location>
</feature>
<evidence type="ECO:0000256" key="1">
    <source>
        <dbReference type="SAM" id="MobiDB-lite"/>
    </source>
</evidence>
<proteinExistence type="predicted"/>
<name>A0ABP5JN17_9ACTN</name>
<accession>A0ABP5JN17</accession>
<dbReference type="EMBL" id="BAAAMQ010000019">
    <property type="protein sequence ID" value="GAA2117525.1"/>
    <property type="molecule type" value="Genomic_DNA"/>
</dbReference>
<gene>
    <name evidence="2" type="ORF">GCM10009726_37650</name>
</gene>
<reference evidence="3" key="1">
    <citation type="journal article" date="2019" name="Int. J. Syst. Evol. Microbiol.">
        <title>The Global Catalogue of Microorganisms (GCM) 10K type strain sequencing project: providing services to taxonomists for standard genome sequencing and annotation.</title>
        <authorList>
            <consortium name="The Broad Institute Genomics Platform"/>
            <consortium name="The Broad Institute Genome Sequencing Center for Infectious Disease"/>
            <person name="Wu L."/>
            <person name="Ma J."/>
        </authorList>
    </citation>
    <scope>NUCLEOTIDE SEQUENCE [LARGE SCALE GENOMIC DNA]</scope>
    <source>
        <strain evidence="3">JCM 13813</strain>
    </source>
</reference>
<comment type="caution">
    <text evidence="2">The sequence shown here is derived from an EMBL/GenBank/DDBJ whole genome shotgun (WGS) entry which is preliminary data.</text>
</comment>
<evidence type="ECO:0000313" key="2">
    <source>
        <dbReference type="EMBL" id="GAA2117525.1"/>
    </source>
</evidence>
<keyword evidence="3" id="KW-1185">Reference proteome</keyword>
<protein>
    <submittedName>
        <fullName evidence="2">Uncharacterized protein</fullName>
    </submittedName>
</protein>